<keyword evidence="3" id="KW-1185">Reference proteome</keyword>
<protein>
    <submittedName>
        <fullName evidence="2">Sporulation protein</fullName>
    </submittedName>
</protein>
<gene>
    <name evidence="2" type="ORF">BKP35_14615</name>
</gene>
<feature type="domain" description="GerMN" evidence="1">
    <location>
        <begin position="96"/>
        <end position="186"/>
    </location>
</feature>
<dbReference type="Pfam" id="PF10646">
    <property type="entry name" value="Germane"/>
    <property type="match status" value="2"/>
</dbReference>
<feature type="domain" description="GerMN" evidence="1">
    <location>
        <begin position="246"/>
        <end position="335"/>
    </location>
</feature>
<comment type="caution">
    <text evidence="2">The sequence shown here is derived from an EMBL/GenBank/DDBJ whole genome shotgun (WGS) entry which is preliminary data.</text>
</comment>
<dbReference type="PROSITE" id="PS51257">
    <property type="entry name" value="PROKAR_LIPOPROTEIN"/>
    <property type="match status" value="1"/>
</dbReference>
<dbReference type="InterPro" id="IPR019606">
    <property type="entry name" value="GerMN"/>
</dbReference>
<accession>A0A1S2LDC1</accession>
<sequence>MREFYRAGVPLLFALSIIVTGCNFGGDKTMNETDPPPVSYVDEGVSFDSTEGLEEEVEESSEEMTTETVTRELYLIDQNGLVAPQAITLPKEEGVAKQAVEYLVKDGPVTQLLPNGFQAVLPPGTEVLGVNVAEGVAVVDFSEEFKEYHPDEELKILQAITWTLTQFDSVDEIKVRINGYDQEMMPANGTPIGDGFSRLNGINMETDKVVDLVNSKSVTLYFLAQNGQNYYYVPVTRRVNSSEDQLTAVVSQLLAGPSSFSNLLTDFRHGVELLDDPRYANGVVTLNFNESLLNHIEGTAISDEVLNLLVLSLTEQPGVDKVAIQVNGDSEVLMASGEFLSEPVSRPLKVNAVSY</sequence>
<evidence type="ECO:0000313" key="3">
    <source>
        <dbReference type="Proteomes" id="UP000180098"/>
    </source>
</evidence>
<reference evidence="2 3" key="1">
    <citation type="submission" date="2016-10" db="EMBL/GenBank/DDBJ databases">
        <title>Draft genome sequences of four alkaliphilic bacteria belonging to the Anaerobacillus genus.</title>
        <authorList>
            <person name="Bassil N.M."/>
            <person name="Lloyd J.R."/>
        </authorList>
    </citation>
    <scope>NUCLEOTIDE SEQUENCE [LARGE SCALE GENOMIC DNA]</scope>
    <source>
        <strain evidence="2 3">DSM 15340</strain>
    </source>
</reference>
<organism evidence="2 3">
    <name type="scientific">Anaerobacillus arseniciselenatis</name>
    <dbReference type="NCBI Taxonomy" id="85682"/>
    <lineage>
        <taxon>Bacteria</taxon>
        <taxon>Bacillati</taxon>
        <taxon>Bacillota</taxon>
        <taxon>Bacilli</taxon>
        <taxon>Bacillales</taxon>
        <taxon>Bacillaceae</taxon>
        <taxon>Anaerobacillus</taxon>
    </lineage>
</organism>
<dbReference type="OrthoDB" id="1715058at2"/>
<evidence type="ECO:0000259" key="1">
    <source>
        <dbReference type="SMART" id="SM00909"/>
    </source>
</evidence>
<dbReference type="Proteomes" id="UP000180098">
    <property type="component" value="Unassembled WGS sequence"/>
</dbReference>
<proteinExistence type="predicted"/>
<dbReference type="SMART" id="SM00909">
    <property type="entry name" value="Germane"/>
    <property type="match status" value="2"/>
</dbReference>
<dbReference type="AlphaFoldDB" id="A0A1S2LDC1"/>
<dbReference type="RefSeq" id="WP_071314088.1">
    <property type="nucleotide sequence ID" value="NZ_MLQQ01000040.1"/>
</dbReference>
<dbReference type="EMBL" id="MLQQ01000040">
    <property type="protein sequence ID" value="OIJ10324.1"/>
    <property type="molecule type" value="Genomic_DNA"/>
</dbReference>
<name>A0A1S2LDC1_9BACI</name>
<evidence type="ECO:0000313" key="2">
    <source>
        <dbReference type="EMBL" id="OIJ10324.1"/>
    </source>
</evidence>